<feature type="compositionally biased region" description="Basic residues" evidence="1">
    <location>
        <begin position="313"/>
        <end position="342"/>
    </location>
</feature>
<sequence length="342" mass="39772">MEGIRNFEILDELGKINFIRERYYRIGVLLEGYFWAISHGELDRHPTHELYGERTTMRMLLENIIHLTQEEFVNLINLTNPTRLQNFHDIFGEEFDNFTQVFARFRDFFITLNDFYYNLRVNPTEVRDVLPVPPGQMPEEGWVFHYLILNDTPAAMDALVNILYLNADDESDESDEDDLPFNHEHLHDVFENYNPDELVDVVPPGDPVVAQQVPRRRSRRMQKEEAHFAEGLQPGVGINPITLARRPAGIRGPLVNDIPISLDEARGILQYITTSGQRPGEYRSITGIPLTEETVQEIRNYVNLMNLPYTTGGKKRTRKTKSRKTKSRKTKSRKTKSRKTKI</sequence>
<accession>A0A6C0DA72</accession>
<evidence type="ECO:0000256" key="1">
    <source>
        <dbReference type="SAM" id="MobiDB-lite"/>
    </source>
</evidence>
<evidence type="ECO:0000313" key="2">
    <source>
        <dbReference type="EMBL" id="QHT12819.1"/>
    </source>
</evidence>
<dbReference type="EMBL" id="MN739551">
    <property type="protein sequence ID" value="QHT12819.1"/>
    <property type="molecule type" value="Genomic_DNA"/>
</dbReference>
<protein>
    <submittedName>
        <fullName evidence="2">Uncharacterized protein</fullName>
    </submittedName>
</protein>
<proteinExistence type="predicted"/>
<name>A0A6C0DA72_9ZZZZ</name>
<reference evidence="2" key="1">
    <citation type="journal article" date="2020" name="Nature">
        <title>Giant virus diversity and host interactions through global metagenomics.</title>
        <authorList>
            <person name="Schulz F."/>
            <person name="Roux S."/>
            <person name="Paez-Espino D."/>
            <person name="Jungbluth S."/>
            <person name="Walsh D.A."/>
            <person name="Denef V.J."/>
            <person name="McMahon K.D."/>
            <person name="Konstantinidis K.T."/>
            <person name="Eloe-Fadrosh E.A."/>
            <person name="Kyrpides N.C."/>
            <person name="Woyke T."/>
        </authorList>
    </citation>
    <scope>NUCLEOTIDE SEQUENCE</scope>
    <source>
        <strain evidence="2">GVMAG-M-3300023174-130</strain>
    </source>
</reference>
<organism evidence="2">
    <name type="scientific">viral metagenome</name>
    <dbReference type="NCBI Taxonomy" id="1070528"/>
    <lineage>
        <taxon>unclassified sequences</taxon>
        <taxon>metagenomes</taxon>
        <taxon>organismal metagenomes</taxon>
    </lineage>
</organism>
<feature type="region of interest" description="Disordered" evidence="1">
    <location>
        <begin position="308"/>
        <end position="342"/>
    </location>
</feature>
<dbReference type="AlphaFoldDB" id="A0A6C0DA72"/>